<evidence type="ECO:0000259" key="1">
    <source>
        <dbReference type="Pfam" id="PF00534"/>
    </source>
</evidence>
<dbReference type="AlphaFoldDB" id="A0A645B0R2"/>
<sequence>MRIFIVCRGYPTSKYVMNGIFEFDQAKALAARGHEVIYLAIDLRSIRRWRHWGRESLKKDSVNIEAINIPLGRVPQKILHSFGKSGLSSVFKQCVKKYGKPDIIHAHFTDSAYFAVKALKKYDFPIIMTEHNSGITEKVIYPHLKTIASFTYPLCDKIIVVSPSLKQTLDETFDQKSDYIPNIVDVGAFRFAKHSLDLNEIFTFVSIGGLIPRKGMDILIRQFSKFHSEAPKSKLIIFGEGSEQKSLEQLIEEFKISEHVKLMGLRTRHEIASVLSSSDVFVLASKNETFGVAYIEALACGVPVIATTCGGPEGFVHEGNGILIPVDDEKALLEAMNTMYDKASTYDRVKIAAEISEKFSPDSVAEQLEDVYRFELRNIQ</sequence>
<keyword evidence="3" id="KW-0328">Glycosyltransferase</keyword>
<dbReference type="EMBL" id="VSSQ01017067">
    <property type="protein sequence ID" value="MPM58999.1"/>
    <property type="molecule type" value="Genomic_DNA"/>
</dbReference>
<dbReference type="EC" id="2.4.1.-" evidence="3"/>
<name>A0A645B0R2_9ZZZZ</name>
<comment type="caution">
    <text evidence="3">The sequence shown here is derived from an EMBL/GenBank/DDBJ whole genome shotgun (WGS) entry which is preliminary data.</text>
</comment>
<dbReference type="Pfam" id="PF00534">
    <property type="entry name" value="Glycos_transf_1"/>
    <property type="match status" value="1"/>
</dbReference>
<dbReference type="Gene3D" id="3.40.50.2000">
    <property type="entry name" value="Glycogen Phosphorylase B"/>
    <property type="match status" value="2"/>
</dbReference>
<proteinExistence type="predicted"/>
<accession>A0A645B0R2</accession>
<dbReference type="SUPFAM" id="SSF53756">
    <property type="entry name" value="UDP-Glycosyltransferase/glycogen phosphorylase"/>
    <property type="match status" value="1"/>
</dbReference>
<feature type="domain" description="Glycosyl transferase family 1" evidence="1">
    <location>
        <begin position="202"/>
        <end position="353"/>
    </location>
</feature>
<dbReference type="PANTHER" id="PTHR45947:SF3">
    <property type="entry name" value="SULFOQUINOVOSYL TRANSFERASE SQD2"/>
    <property type="match status" value="1"/>
</dbReference>
<dbReference type="InterPro" id="IPR028098">
    <property type="entry name" value="Glyco_trans_4-like_N"/>
</dbReference>
<dbReference type="InterPro" id="IPR050194">
    <property type="entry name" value="Glycosyltransferase_grp1"/>
</dbReference>
<evidence type="ECO:0000313" key="3">
    <source>
        <dbReference type="EMBL" id="MPM58999.1"/>
    </source>
</evidence>
<dbReference type="InterPro" id="IPR001296">
    <property type="entry name" value="Glyco_trans_1"/>
</dbReference>
<dbReference type="Pfam" id="PF13439">
    <property type="entry name" value="Glyco_transf_4"/>
    <property type="match status" value="1"/>
</dbReference>
<evidence type="ECO:0000259" key="2">
    <source>
        <dbReference type="Pfam" id="PF13439"/>
    </source>
</evidence>
<organism evidence="3">
    <name type="scientific">bioreactor metagenome</name>
    <dbReference type="NCBI Taxonomy" id="1076179"/>
    <lineage>
        <taxon>unclassified sequences</taxon>
        <taxon>metagenomes</taxon>
        <taxon>ecological metagenomes</taxon>
    </lineage>
</organism>
<gene>
    <name evidence="3" type="primary">gtf1_40</name>
    <name evidence="3" type="ORF">SDC9_105836</name>
</gene>
<keyword evidence="3" id="KW-0808">Transferase</keyword>
<feature type="domain" description="Glycosyltransferase subfamily 4-like N-terminal" evidence="2">
    <location>
        <begin position="25"/>
        <end position="186"/>
    </location>
</feature>
<reference evidence="3" key="1">
    <citation type="submission" date="2019-08" db="EMBL/GenBank/DDBJ databases">
        <authorList>
            <person name="Kucharzyk K."/>
            <person name="Murdoch R.W."/>
            <person name="Higgins S."/>
            <person name="Loffler F."/>
        </authorList>
    </citation>
    <scope>NUCLEOTIDE SEQUENCE</scope>
</reference>
<protein>
    <submittedName>
        <fullName evidence="3">Glycosyltransferase Gtf1</fullName>
        <ecNumber evidence="3">2.4.1.-</ecNumber>
    </submittedName>
</protein>
<dbReference type="PANTHER" id="PTHR45947">
    <property type="entry name" value="SULFOQUINOVOSYL TRANSFERASE SQD2"/>
    <property type="match status" value="1"/>
</dbReference>
<dbReference type="GO" id="GO:0016758">
    <property type="term" value="F:hexosyltransferase activity"/>
    <property type="evidence" value="ECO:0007669"/>
    <property type="project" value="TreeGrafter"/>
</dbReference>